<dbReference type="AlphaFoldDB" id="A0A1H3T440"/>
<dbReference type="RefSeq" id="WP_143061301.1">
    <property type="nucleotide sequence ID" value="NZ_FNOK01000075.1"/>
</dbReference>
<name>A0A1H3T440_9PSEU</name>
<keyword evidence="3" id="KW-1185">Reference proteome</keyword>
<dbReference type="Proteomes" id="UP000199529">
    <property type="component" value="Unassembled WGS sequence"/>
</dbReference>
<proteinExistence type="predicted"/>
<evidence type="ECO:0000313" key="2">
    <source>
        <dbReference type="EMBL" id="SDZ45103.1"/>
    </source>
</evidence>
<dbReference type="OrthoDB" id="9831247at2"/>
<keyword evidence="1" id="KW-0732">Signal</keyword>
<dbReference type="EMBL" id="FNOK01000075">
    <property type="protein sequence ID" value="SDZ45103.1"/>
    <property type="molecule type" value="Genomic_DNA"/>
</dbReference>
<feature type="chain" id="PRO_5011552870" evidence="1">
    <location>
        <begin position="30"/>
        <end position="140"/>
    </location>
</feature>
<accession>A0A1H3T440</accession>
<evidence type="ECO:0000313" key="3">
    <source>
        <dbReference type="Proteomes" id="UP000199529"/>
    </source>
</evidence>
<feature type="signal peptide" evidence="1">
    <location>
        <begin position="1"/>
        <end position="29"/>
    </location>
</feature>
<protein>
    <submittedName>
        <fullName evidence="2">Uncharacterized protein</fullName>
    </submittedName>
</protein>
<organism evidence="2 3">
    <name type="scientific">Saccharopolyspora shandongensis</name>
    <dbReference type="NCBI Taxonomy" id="418495"/>
    <lineage>
        <taxon>Bacteria</taxon>
        <taxon>Bacillati</taxon>
        <taxon>Actinomycetota</taxon>
        <taxon>Actinomycetes</taxon>
        <taxon>Pseudonocardiales</taxon>
        <taxon>Pseudonocardiaceae</taxon>
        <taxon>Saccharopolyspora</taxon>
    </lineage>
</organism>
<gene>
    <name evidence="2" type="ORF">SAMN05216215_107516</name>
</gene>
<reference evidence="3" key="1">
    <citation type="submission" date="2016-10" db="EMBL/GenBank/DDBJ databases">
        <authorList>
            <person name="Varghese N."/>
            <person name="Submissions S."/>
        </authorList>
    </citation>
    <scope>NUCLEOTIDE SEQUENCE [LARGE SCALE GENOMIC DNA]</scope>
    <source>
        <strain evidence="3">CGMCC 4.3530</strain>
    </source>
</reference>
<sequence length="140" mass="14937">MRALHRGLIRVVVGLAAAAPMAAGVSAQATVKLDDPGALLEPCYQSVTVSNDGAFAVAFTVRAENSDPFSTEWTTYFGRSEARTLDVGDVGVGEHTPVHVEAVAAFGNPFKSRDFSFCHNGHTKLIEAKGTAADPWFEER</sequence>
<dbReference type="STRING" id="418495.SAMN05216215_107516"/>
<evidence type="ECO:0000256" key="1">
    <source>
        <dbReference type="SAM" id="SignalP"/>
    </source>
</evidence>